<evidence type="ECO:0000259" key="1">
    <source>
        <dbReference type="Pfam" id="PF01850"/>
    </source>
</evidence>
<feature type="domain" description="PIN" evidence="1">
    <location>
        <begin position="4"/>
        <end position="120"/>
    </location>
</feature>
<protein>
    <submittedName>
        <fullName evidence="2">DNA-binding protein</fullName>
    </submittedName>
</protein>
<dbReference type="PANTHER" id="PTHR36173:SF2">
    <property type="entry name" value="RIBONUCLEASE VAPC16"/>
    <property type="match status" value="1"/>
</dbReference>
<dbReference type="InterPro" id="IPR029060">
    <property type="entry name" value="PIN-like_dom_sf"/>
</dbReference>
<dbReference type="SUPFAM" id="SSF88723">
    <property type="entry name" value="PIN domain-like"/>
    <property type="match status" value="1"/>
</dbReference>
<dbReference type="EMBL" id="AZHX01000375">
    <property type="protein sequence ID" value="ETX07773.1"/>
    <property type="molecule type" value="Genomic_DNA"/>
</dbReference>
<dbReference type="Proteomes" id="UP000019140">
    <property type="component" value="Unassembled WGS sequence"/>
</dbReference>
<dbReference type="InterPro" id="IPR002716">
    <property type="entry name" value="PIN_dom"/>
</dbReference>
<keyword evidence="2" id="KW-0238">DNA-binding</keyword>
<evidence type="ECO:0000313" key="2">
    <source>
        <dbReference type="EMBL" id="ETX07773.1"/>
    </source>
</evidence>
<dbReference type="Gene3D" id="3.40.50.1010">
    <property type="entry name" value="5'-nuclease"/>
    <property type="match status" value="1"/>
</dbReference>
<dbReference type="CDD" id="cd09872">
    <property type="entry name" value="PIN_Sll0205-like"/>
    <property type="match status" value="1"/>
</dbReference>
<gene>
    <name evidence="2" type="ORF">ETSY2_09235</name>
</gene>
<reference evidence="2 3" key="1">
    <citation type="journal article" date="2014" name="Nature">
        <title>An environmental bacterial taxon with a large and distinct metabolic repertoire.</title>
        <authorList>
            <person name="Wilson M.C."/>
            <person name="Mori T."/>
            <person name="Ruckert C."/>
            <person name="Uria A.R."/>
            <person name="Helf M.J."/>
            <person name="Takada K."/>
            <person name="Gernert C."/>
            <person name="Steffens U.A."/>
            <person name="Heycke N."/>
            <person name="Schmitt S."/>
            <person name="Rinke C."/>
            <person name="Helfrich E.J."/>
            <person name="Brachmann A.O."/>
            <person name="Gurgui C."/>
            <person name="Wakimoto T."/>
            <person name="Kracht M."/>
            <person name="Crusemann M."/>
            <person name="Hentschel U."/>
            <person name="Abe I."/>
            <person name="Matsunaga S."/>
            <person name="Kalinowski J."/>
            <person name="Takeyama H."/>
            <person name="Piel J."/>
        </authorList>
    </citation>
    <scope>NUCLEOTIDE SEQUENCE [LARGE SCALE GENOMIC DNA]</scope>
    <source>
        <strain evidence="3">TSY2</strain>
    </source>
</reference>
<dbReference type="Pfam" id="PF01850">
    <property type="entry name" value="PIN"/>
    <property type="match status" value="1"/>
</dbReference>
<organism evidence="2 3">
    <name type="scientific">Candidatus Entotheonella gemina</name>
    <dbReference type="NCBI Taxonomy" id="1429439"/>
    <lineage>
        <taxon>Bacteria</taxon>
        <taxon>Pseudomonadati</taxon>
        <taxon>Nitrospinota/Tectimicrobiota group</taxon>
        <taxon>Candidatus Tectimicrobiota</taxon>
        <taxon>Candidatus Entotheonellia</taxon>
        <taxon>Candidatus Entotheonellales</taxon>
        <taxon>Candidatus Entotheonellaceae</taxon>
        <taxon>Candidatus Entotheonella</taxon>
    </lineage>
</organism>
<dbReference type="GO" id="GO:0003677">
    <property type="term" value="F:DNA binding"/>
    <property type="evidence" value="ECO:0007669"/>
    <property type="project" value="UniProtKB-KW"/>
</dbReference>
<dbReference type="HOGENOM" id="CLU_129890_0_1_7"/>
<sequence length="126" mass="13834">MRLLLDTHAFLWWLSEDETLTASANEAIANPETLVHVSAATIWEIAIKANLGRLDVGGSDMAAEIIANGFIELPMTARHAHIAGWLPRHHDDPFDRMLIAQAQAEALTLVSRDAAFQSYDVFLLGA</sequence>
<dbReference type="AlphaFoldDB" id="W4MC58"/>
<dbReference type="InterPro" id="IPR041705">
    <property type="entry name" value="PIN_Sll0205"/>
</dbReference>
<keyword evidence="3" id="KW-1185">Reference proteome</keyword>
<comment type="caution">
    <text evidence="2">The sequence shown here is derived from an EMBL/GenBank/DDBJ whole genome shotgun (WGS) entry which is preliminary data.</text>
</comment>
<accession>W4MC58</accession>
<proteinExistence type="predicted"/>
<name>W4MC58_9BACT</name>
<dbReference type="InterPro" id="IPR052919">
    <property type="entry name" value="TA_system_RNase"/>
</dbReference>
<dbReference type="PATRIC" id="fig|1429439.4.peg.1583"/>
<evidence type="ECO:0000313" key="3">
    <source>
        <dbReference type="Proteomes" id="UP000019140"/>
    </source>
</evidence>
<dbReference type="PANTHER" id="PTHR36173">
    <property type="entry name" value="RIBONUCLEASE VAPC16-RELATED"/>
    <property type="match status" value="1"/>
</dbReference>